<sequence>MGNGAANSGTLSPLMFRMRSANLVVGKGRSKWNIDATIQRQRGGGQPVKVGGKLLRVAFRVNKMPKNITIQLEDKQQKPILKLFIESQNILYSTRSRSMGHDGTAR</sequence>
<name>A0ABD2MG27_9BILA</name>
<reference evidence="1 2" key="1">
    <citation type="submission" date="2024-10" db="EMBL/GenBank/DDBJ databases">
        <authorList>
            <person name="Kim D."/>
        </authorList>
    </citation>
    <scope>NUCLEOTIDE SEQUENCE [LARGE SCALE GENOMIC DNA]</scope>
    <source>
        <strain evidence="1">BH-2024</strain>
    </source>
</reference>
<dbReference type="Proteomes" id="UP001620626">
    <property type="component" value="Unassembled WGS sequence"/>
</dbReference>
<dbReference type="EMBL" id="JBICBT010000009">
    <property type="protein sequence ID" value="KAL3126100.1"/>
    <property type="molecule type" value="Genomic_DNA"/>
</dbReference>
<evidence type="ECO:0000313" key="2">
    <source>
        <dbReference type="Proteomes" id="UP001620626"/>
    </source>
</evidence>
<organism evidence="1 2">
    <name type="scientific">Heterodera trifolii</name>
    <dbReference type="NCBI Taxonomy" id="157864"/>
    <lineage>
        <taxon>Eukaryota</taxon>
        <taxon>Metazoa</taxon>
        <taxon>Ecdysozoa</taxon>
        <taxon>Nematoda</taxon>
        <taxon>Chromadorea</taxon>
        <taxon>Rhabditida</taxon>
        <taxon>Tylenchina</taxon>
        <taxon>Tylenchomorpha</taxon>
        <taxon>Tylenchoidea</taxon>
        <taxon>Heteroderidae</taxon>
        <taxon>Heteroderinae</taxon>
        <taxon>Heterodera</taxon>
    </lineage>
</organism>
<keyword evidence="2" id="KW-1185">Reference proteome</keyword>
<gene>
    <name evidence="1" type="ORF">niasHT_005943</name>
</gene>
<dbReference type="AlphaFoldDB" id="A0ABD2MG27"/>
<evidence type="ECO:0000313" key="1">
    <source>
        <dbReference type="EMBL" id="KAL3126100.1"/>
    </source>
</evidence>
<protein>
    <submittedName>
        <fullName evidence="1">Uncharacterized protein</fullName>
    </submittedName>
</protein>
<proteinExistence type="predicted"/>
<comment type="caution">
    <text evidence="1">The sequence shown here is derived from an EMBL/GenBank/DDBJ whole genome shotgun (WGS) entry which is preliminary data.</text>
</comment>
<accession>A0ABD2MG27</accession>